<dbReference type="GeneID" id="36534607"/>
<feature type="chain" id="PRO_5014155747" description="Secreted protein" evidence="1">
    <location>
        <begin position="28"/>
        <end position="81"/>
    </location>
</feature>
<sequence length="81" mass="9174">MGRGIVKLLLLLRCPHAPTMFPVVAWAHWLFSDIQNRVYETPLCKSTDAYIRQAATPCSLVSARRARLHLIKVSFLSNLLP</sequence>
<evidence type="ECO:0008006" key="4">
    <source>
        <dbReference type="Google" id="ProtNLM"/>
    </source>
</evidence>
<name>A0A2I1C8S2_ASPN1</name>
<evidence type="ECO:0000256" key="1">
    <source>
        <dbReference type="SAM" id="SignalP"/>
    </source>
</evidence>
<dbReference type="Proteomes" id="UP000234474">
    <property type="component" value="Unassembled WGS sequence"/>
</dbReference>
<accession>A0A2I1C8S2</accession>
<feature type="signal peptide" evidence="1">
    <location>
        <begin position="1"/>
        <end position="27"/>
    </location>
</feature>
<protein>
    <recommendedName>
        <fullName evidence="4">Secreted protein</fullName>
    </recommendedName>
</protein>
<keyword evidence="3" id="KW-1185">Reference proteome</keyword>
<comment type="caution">
    <text evidence="2">The sequence shown here is derived from an EMBL/GenBank/DDBJ whole genome shotgun (WGS) entry which is preliminary data.</text>
</comment>
<dbReference type="EMBL" id="MSZS01000004">
    <property type="protein sequence ID" value="PKX94037.1"/>
    <property type="molecule type" value="Genomic_DNA"/>
</dbReference>
<reference evidence="3" key="1">
    <citation type="journal article" date="2018" name="Proc. Natl. Acad. Sci. U.S.A.">
        <title>Linking secondary metabolites to gene clusters through genome sequencing of six diverse Aspergillus species.</title>
        <authorList>
            <person name="Kaerboelling I."/>
            <person name="Vesth T.C."/>
            <person name="Frisvad J.C."/>
            <person name="Nybo J.L."/>
            <person name="Theobald S."/>
            <person name="Kuo A."/>
            <person name="Bowyer P."/>
            <person name="Matsuda Y."/>
            <person name="Mondo S."/>
            <person name="Lyhne E.K."/>
            <person name="Kogle M.E."/>
            <person name="Clum A."/>
            <person name="Lipzen A."/>
            <person name="Salamov A."/>
            <person name="Ngan C.Y."/>
            <person name="Daum C."/>
            <person name="Chiniquy J."/>
            <person name="Barry K."/>
            <person name="LaButti K."/>
            <person name="Haridas S."/>
            <person name="Simmons B.A."/>
            <person name="Magnuson J.K."/>
            <person name="Mortensen U.H."/>
            <person name="Larsen T.O."/>
            <person name="Grigoriev I.V."/>
            <person name="Baker S.E."/>
            <person name="Andersen M.R."/>
        </authorList>
    </citation>
    <scope>NUCLEOTIDE SEQUENCE [LARGE SCALE GENOMIC DNA]</scope>
    <source>
        <strain evidence="3">IBT 16806</strain>
    </source>
</reference>
<dbReference type="VEuPathDB" id="FungiDB:P174DRAFT_441311"/>
<dbReference type="RefSeq" id="XP_024682632.1">
    <property type="nucleotide sequence ID" value="XM_024827282.1"/>
</dbReference>
<evidence type="ECO:0000313" key="3">
    <source>
        <dbReference type="Proteomes" id="UP000234474"/>
    </source>
</evidence>
<proteinExistence type="predicted"/>
<evidence type="ECO:0000313" key="2">
    <source>
        <dbReference type="EMBL" id="PKX94037.1"/>
    </source>
</evidence>
<dbReference type="AlphaFoldDB" id="A0A2I1C8S2"/>
<keyword evidence="1" id="KW-0732">Signal</keyword>
<gene>
    <name evidence="2" type="ORF">P174DRAFT_441311</name>
</gene>
<organism evidence="2 3">
    <name type="scientific">Aspergillus novofumigatus (strain IBT 16806)</name>
    <dbReference type="NCBI Taxonomy" id="1392255"/>
    <lineage>
        <taxon>Eukaryota</taxon>
        <taxon>Fungi</taxon>
        <taxon>Dikarya</taxon>
        <taxon>Ascomycota</taxon>
        <taxon>Pezizomycotina</taxon>
        <taxon>Eurotiomycetes</taxon>
        <taxon>Eurotiomycetidae</taxon>
        <taxon>Eurotiales</taxon>
        <taxon>Aspergillaceae</taxon>
        <taxon>Aspergillus</taxon>
        <taxon>Aspergillus subgen. Fumigati</taxon>
    </lineage>
</organism>